<dbReference type="KEGG" id="stri:C7M71_026655"/>
<dbReference type="InterPro" id="IPR041581">
    <property type="entry name" value="Glyoxalase_6"/>
</dbReference>
<dbReference type="OrthoDB" id="3212826at2"/>
<dbReference type="InterPro" id="IPR029068">
    <property type="entry name" value="Glyas_Bleomycin-R_OHBP_Dase"/>
</dbReference>
<accession>A0A345T394</accession>
<dbReference type="RefSeq" id="WP_111489386.1">
    <property type="nucleotide sequence ID" value="NZ_CP031264.1"/>
</dbReference>
<dbReference type="Pfam" id="PF18029">
    <property type="entry name" value="Glyoxalase_6"/>
    <property type="match status" value="1"/>
</dbReference>
<gene>
    <name evidence="2" type="ORF">C7M71_026655</name>
</gene>
<dbReference type="Gene3D" id="3.10.180.10">
    <property type="entry name" value="2,3-Dihydroxybiphenyl 1,2-Dioxygenase, domain 1"/>
    <property type="match status" value="1"/>
</dbReference>
<proteinExistence type="predicted"/>
<evidence type="ECO:0000259" key="1">
    <source>
        <dbReference type="Pfam" id="PF18029"/>
    </source>
</evidence>
<name>A0A345T394_9ACTN</name>
<keyword evidence="3" id="KW-1185">Reference proteome</keyword>
<dbReference type="AlphaFoldDB" id="A0A345T394"/>
<evidence type="ECO:0000313" key="3">
    <source>
        <dbReference type="Proteomes" id="UP000249340"/>
    </source>
</evidence>
<dbReference type="PANTHER" id="PTHR35908">
    <property type="entry name" value="HYPOTHETICAL FUSION PROTEIN"/>
    <property type="match status" value="1"/>
</dbReference>
<dbReference type="PANTHER" id="PTHR35908:SF1">
    <property type="entry name" value="CONSERVED PROTEIN"/>
    <property type="match status" value="1"/>
</dbReference>
<protein>
    <submittedName>
        <fullName evidence="2">VOC family protein</fullName>
    </submittedName>
</protein>
<dbReference type="SUPFAM" id="SSF54593">
    <property type="entry name" value="Glyoxalase/Bleomycin resistance protein/Dihydroxybiphenyl dioxygenase"/>
    <property type="match status" value="1"/>
</dbReference>
<dbReference type="CDD" id="cd06587">
    <property type="entry name" value="VOC"/>
    <property type="match status" value="1"/>
</dbReference>
<organism evidence="2 3">
    <name type="scientific">Peterkaempfera bronchialis</name>
    <dbReference type="NCBI Taxonomy" id="2126346"/>
    <lineage>
        <taxon>Bacteria</taxon>
        <taxon>Bacillati</taxon>
        <taxon>Actinomycetota</taxon>
        <taxon>Actinomycetes</taxon>
        <taxon>Kitasatosporales</taxon>
        <taxon>Streptomycetaceae</taxon>
        <taxon>Peterkaempfera</taxon>
    </lineage>
</organism>
<dbReference type="EMBL" id="CP031264">
    <property type="protein sequence ID" value="AXI80449.1"/>
    <property type="molecule type" value="Genomic_DNA"/>
</dbReference>
<reference evidence="3" key="1">
    <citation type="submission" date="2018-07" db="EMBL/GenBank/DDBJ databases">
        <title>Streptacidiphilus bronchialis DSM 106435 chromosome.</title>
        <authorList>
            <person name="Batra D."/>
            <person name="Gulvik C.A."/>
        </authorList>
    </citation>
    <scope>NUCLEOTIDE SEQUENCE [LARGE SCALE GENOMIC DNA]</scope>
    <source>
        <strain evidence="3">DSM 106435</strain>
    </source>
</reference>
<feature type="domain" description="Glyoxalase-like" evidence="1">
    <location>
        <begin position="6"/>
        <end position="146"/>
    </location>
</feature>
<evidence type="ECO:0000313" key="2">
    <source>
        <dbReference type="EMBL" id="AXI80449.1"/>
    </source>
</evidence>
<sequence>MKPRLQVTIDCADPARLVRFWAEALGYRPEPPPSGYDSWRAYWLGMGVPEDELGDLDGPDSVVDPDGVGPRLWFQQVPEGKVVKNRLHFDLGVSGGRSVPLETRRRQVDAEVDRLLAAGATRVRELAEPGLDHYAVLMRDPNTRDYQFCAA</sequence>
<dbReference type="Proteomes" id="UP000249340">
    <property type="component" value="Chromosome"/>
</dbReference>